<dbReference type="Pfam" id="PF12697">
    <property type="entry name" value="Abhydrolase_6"/>
    <property type="match status" value="1"/>
</dbReference>
<evidence type="ECO:0000313" key="3">
    <source>
        <dbReference type="Proteomes" id="UP000053257"/>
    </source>
</evidence>
<name>A0A0C3PHC3_PHLG1</name>
<dbReference type="SUPFAM" id="SSF53474">
    <property type="entry name" value="alpha/beta-Hydrolases"/>
    <property type="match status" value="1"/>
</dbReference>
<dbReference type="InterPro" id="IPR000073">
    <property type="entry name" value="AB_hydrolase_1"/>
</dbReference>
<dbReference type="Gene3D" id="3.40.50.1820">
    <property type="entry name" value="alpha/beta hydrolase"/>
    <property type="match status" value="1"/>
</dbReference>
<dbReference type="InterPro" id="IPR029058">
    <property type="entry name" value="AB_hydrolase_fold"/>
</dbReference>
<keyword evidence="3" id="KW-1185">Reference proteome</keyword>
<dbReference type="EMBL" id="KN840548">
    <property type="protein sequence ID" value="KIP05278.1"/>
    <property type="molecule type" value="Genomic_DNA"/>
</dbReference>
<dbReference type="OrthoDB" id="94039at2759"/>
<proteinExistence type="predicted"/>
<sequence>MHCQRHVIRLPDALGGLQCAVNSYRQSCTCTSGGVRCDGLVLVFAHCTSTHKEHWEPTLEKLFALAAATDQFAICEAWSIDCANHGDSALLNDAQLSDKEPLTVKDYAALLRYFVNSELLADRRKVIGVGHSSSTSACTLETLPLSFANLSALILVEPVMVPPPILQNDPRIVTGQRNVVRVLKRRDTWDSLDAARGWLAKQIPYKIWDPRILDIYVEYGLHTVRDAAGKEHVTYKCKLSQEVAFYTHEDHVLAGEKTAAMCGRMPVHSIFGERPEMVYVSVSYNLFHVRH</sequence>
<dbReference type="Proteomes" id="UP000053257">
    <property type="component" value="Unassembled WGS sequence"/>
</dbReference>
<reference evidence="2 3" key="1">
    <citation type="journal article" date="2014" name="PLoS Genet.">
        <title>Analysis of the Phlebiopsis gigantea genome, transcriptome and secretome provides insight into its pioneer colonization strategies of wood.</title>
        <authorList>
            <person name="Hori C."/>
            <person name="Ishida T."/>
            <person name="Igarashi K."/>
            <person name="Samejima M."/>
            <person name="Suzuki H."/>
            <person name="Master E."/>
            <person name="Ferreira P."/>
            <person name="Ruiz-Duenas F.J."/>
            <person name="Held B."/>
            <person name="Canessa P."/>
            <person name="Larrondo L.F."/>
            <person name="Schmoll M."/>
            <person name="Druzhinina I.S."/>
            <person name="Kubicek C.P."/>
            <person name="Gaskell J.A."/>
            <person name="Kersten P."/>
            <person name="St John F."/>
            <person name="Glasner J."/>
            <person name="Sabat G."/>
            <person name="Splinter BonDurant S."/>
            <person name="Syed K."/>
            <person name="Yadav J."/>
            <person name="Mgbeahuruike A.C."/>
            <person name="Kovalchuk A."/>
            <person name="Asiegbu F.O."/>
            <person name="Lackner G."/>
            <person name="Hoffmeister D."/>
            <person name="Rencoret J."/>
            <person name="Gutierrez A."/>
            <person name="Sun H."/>
            <person name="Lindquist E."/>
            <person name="Barry K."/>
            <person name="Riley R."/>
            <person name="Grigoriev I.V."/>
            <person name="Henrissat B."/>
            <person name="Kues U."/>
            <person name="Berka R.M."/>
            <person name="Martinez A.T."/>
            <person name="Covert S.F."/>
            <person name="Blanchette R.A."/>
            <person name="Cullen D."/>
        </authorList>
    </citation>
    <scope>NUCLEOTIDE SEQUENCE [LARGE SCALE GENOMIC DNA]</scope>
    <source>
        <strain evidence="2 3">11061_1 CR5-6</strain>
    </source>
</reference>
<feature type="domain" description="AB hydrolase-1" evidence="1">
    <location>
        <begin position="42"/>
        <end position="208"/>
    </location>
</feature>
<evidence type="ECO:0000259" key="1">
    <source>
        <dbReference type="Pfam" id="PF12697"/>
    </source>
</evidence>
<evidence type="ECO:0000313" key="2">
    <source>
        <dbReference type="EMBL" id="KIP05278.1"/>
    </source>
</evidence>
<dbReference type="HOGENOM" id="CLU_032490_2_0_1"/>
<protein>
    <recommendedName>
        <fullName evidence="1">AB hydrolase-1 domain-containing protein</fullName>
    </recommendedName>
</protein>
<dbReference type="AlphaFoldDB" id="A0A0C3PHC3"/>
<accession>A0A0C3PHC3</accession>
<gene>
    <name evidence="2" type="ORF">PHLGIDRAFT_74530</name>
</gene>
<organism evidence="2 3">
    <name type="scientific">Phlebiopsis gigantea (strain 11061_1 CR5-6)</name>
    <name type="common">White-rot fungus</name>
    <name type="synonym">Peniophora gigantea</name>
    <dbReference type="NCBI Taxonomy" id="745531"/>
    <lineage>
        <taxon>Eukaryota</taxon>
        <taxon>Fungi</taxon>
        <taxon>Dikarya</taxon>
        <taxon>Basidiomycota</taxon>
        <taxon>Agaricomycotina</taxon>
        <taxon>Agaricomycetes</taxon>
        <taxon>Polyporales</taxon>
        <taxon>Phanerochaetaceae</taxon>
        <taxon>Phlebiopsis</taxon>
    </lineage>
</organism>